<dbReference type="SUPFAM" id="SSF51338">
    <property type="entry name" value="Composite domain of metallo-dependent hydrolases"/>
    <property type="match status" value="2"/>
</dbReference>
<proteinExistence type="predicted"/>
<feature type="region of interest" description="Disordered" evidence="1">
    <location>
        <begin position="33"/>
        <end position="63"/>
    </location>
</feature>
<keyword evidence="4" id="KW-1185">Reference proteome</keyword>
<evidence type="ECO:0000313" key="3">
    <source>
        <dbReference type="EMBL" id="GIG12351.1"/>
    </source>
</evidence>
<name>A0A8J3LC84_9ACTN</name>
<dbReference type="InterPro" id="IPR051781">
    <property type="entry name" value="Metallo-dep_Hydrolase"/>
</dbReference>
<dbReference type="InterPro" id="IPR032466">
    <property type="entry name" value="Metal_Hydrolase"/>
</dbReference>
<feature type="domain" description="Amidohydrolase-related" evidence="2">
    <location>
        <begin position="74"/>
        <end position="433"/>
    </location>
</feature>
<sequence length="446" mass="46987">MTEFRDVRVFDGVGPTLSPPTTVTVTGGLITRVGDRTGPGDPAPDTAAHGDPVHPDGPSGARPHRTVVDGGGRVLMPGLIDAHWHAMMAAVSLPVLATADPGYLQLVAGREAERTLLRGFTTVRDAGGPVFALKRAIDEGVITGPRIYPSGAFISQTAGHGDFRSLLDVPREPGAPLTMVERTGTAAIADGVDAVLRATREQLMRGASQIKVMAGGGVASPYDPIDVTQYTFAELAAAVEAAGHWGTYVMVHAYTPASVQQAIRAGVRCIEHGHLLDDETAAMMAEHGVWWSLQPFLDDADAIPITDPDGRTKQLAVTDGTDSAYRLARRHGVRLAWGTDTLFDARLATRQGAQLAKLARWFTPAAVLRMATSDNAALLAMSGPRDPYPAPLGVIQPGAYADLLLVDGDPLTSLDVLADPANLRVIMKDGRTVQNTLTGAATPPHP</sequence>
<protein>
    <submittedName>
        <fullName evidence="3">Hydrolase</fullName>
    </submittedName>
</protein>
<dbReference type="PANTHER" id="PTHR43135">
    <property type="entry name" value="ALPHA-D-RIBOSE 1-METHYLPHOSPHONATE 5-TRIPHOSPHATE DIPHOSPHATASE"/>
    <property type="match status" value="1"/>
</dbReference>
<keyword evidence="3" id="KW-0378">Hydrolase</keyword>
<dbReference type="Proteomes" id="UP000660339">
    <property type="component" value="Unassembled WGS sequence"/>
</dbReference>
<gene>
    <name evidence="3" type="ORF">Cme02nite_06830</name>
</gene>
<dbReference type="CDD" id="cd01299">
    <property type="entry name" value="Met_dep_hydrolase_A"/>
    <property type="match status" value="1"/>
</dbReference>
<dbReference type="Gene3D" id="3.20.20.140">
    <property type="entry name" value="Metal-dependent hydrolases"/>
    <property type="match status" value="1"/>
</dbReference>
<dbReference type="InterPro" id="IPR006680">
    <property type="entry name" value="Amidohydro-rel"/>
</dbReference>
<comment type="caution">
    <text evidence="3">The sequence shown here is derived from an EMBL/GenBank/DDBJ whole genome shotgun (WGS) entry which is preliminary data.</text>
</comment>
<evidence type="ECO:0000259" key="2">
    <source>
        <dbReference type="Pfam" id="PF01979"/>
    </source>
</evidence>
<dbReference type="Pfam" id="PF01979">
    <property type="entry name" value="Amidohydro_1"/>
    <property type="match status" value="1"/>
</dbReference>
<organism evidence="3 4">
    <name type="scientific">Catellatospora methionotrophica</name>
    <dbReference type="NCBI Taxonomy" id="121620"/>
    <lineage>
        <taxon>Bacteria</taxon>
        <taxon>Bacillati</taxon>
        <taxon>Actinomycetota</taxon>
        <taxon>Actinomycetes</taxon>
        <taxon>Micromonosporales</taxon>
        <taxon>Micromonosporaceae</taxon>
        <taxon>Catellatospora</taxon>
    </lineage>
</organism>
<dbReference type="SUPFAM" id="SSF51556">
    <property type="entry name" value="Metallo-dependent hydrolases"/>
    <property type="match status" value="1"/>
</dbReference>
<dbReference type="InterPro" id="IPR057744">
    <property type="entry name" value="OTAase-like"/>
</dbReference>
<dbReference type="PANTHER" id="PTHR43135:SF3">
    <property type="entry name" value="ALPHA-D-RIBOSE 1-METHYLPHOSPHONATE 5-TRIPHOSPHATE DIPHOSPHATASE"/>
    <property type="match status" value="1"/>
</dbReference>
<dbReference type="Gene3D" id="2.30.40.10">
    <property type="entry name" value="Urease, subunit C, domain 1"/>
    <property type="match status" value="1"/>
</dbReference>
<dbReference type="InterPro" id="IPR011059">
    <property type="entry name" value="Metal-dep_hydrolase_composite"/>
</dbReference>
<dbReference type="EMBL" id="BONJ01000001">
    <property type="protein sequence ID" value="GIG12351.1"/>
    <property type="molecule type" value="Genomic_DNA"/>
</dbReference>
<reference evidence="3" key="1">
    <citation type="submission" date="2021-01" db="EMBL/GenBank/DDBJ databases">
        <title>Whole genome shotgun sequence of Catellatospora methionotrophica NBRC 14553.</title>
        <authorList>
            <person name="Komaki H."/>
            <person name="Tamura T."/>
        </authorList>
    </citation>
    <scope>NUCLEOTIDE SEQUENCE</scope>
    <source>
        <strain evidence="3">NBRC 14553</strain>
    </source>
</reference>
<dbReference type="AlphaFoldDB" id="A0A8J3LC84"/>
<accession>A0A8J3LC84</accession>
<evidence type="ECO:0000256" key="1">
    <source>
        <dbReference type="SAM" id="MobiDB-lite"/>
    </source>
</evidence>
<evidence type="ECO:0000313" key="4">
    <source>
        <dbReference type="Proteomes" id="UP000660339"/>
    </source>
</evidence>
<dbReference type="GO" id="GO:0016810">
    <property type="term" value="F:hydrolase activity, acting on carbon-nitrogen (but not peptide) bonds"/>
    <property type="evidence" value="ECO:0007669"/>
    <property type="project" value="InterPro"/>
</dbReference>